<evidence type="ECO:0000256" key="5">
    <source>
        <dbReference type="ARBA" id="ARBA00035506"/>
    </source>
</evidence>
<dbReference type="WBParaSite" id="MCU_003004-RB">
    <property type="protein sequence ID" value="MCU_003004-RB"/>
    <property type="gene ID" value="MCU_003004"/>
</dbReference>
<keyword evidence="2 6" id="KW-0689">Ribosomal protein</keyword>
<reference evidence="7 8" key="1">
    <citation type="submission" date="2019-11" db="UniProtKB">
        <authorList>
            <consortium name="WormBaseParasite"/>
        </authorList>
    </citation>
    <scope>IDENTIFICATION</scope>
</reference>
<evidence type="ECO:0000313" key="8">
    <source>
        <dbReference type="WBParaSite" id="MCU_003004-RB"/>
    </source>
</evidence>
<dbReference type="GO" id="GO:0003735">
    <property type="term" value="F:structural constituent of ribosome"/>
    <property type="evidence" value="ECO:0007669"/>
    <property type="project" value="InterPro"/>
</dbReference>
<comment type="similarity">
    <text evidence="1 6">Belongs to the universal ribosomal protein uL22 family.</text>
</comment>
<evidence type="ECO:0000256" key="3">
    <source>
        <dbReference type="ARBA" id="ARBA00023274"/>
    </source>
</evidence>
<evidence type="ECO:0000256" key="2">
    <source>
        <dbReference type="ARBA" id="ARBA00022980"/>
    </source>
</evidence>
<dbReference type="WBParaSite" id="MCU_003004-RA">
    <property type="protein sequence ID" value="MCU_003004-RA"/>
    <property type="gene ID" value="MCU_003004"/>
</dbReference>
<dbReference type="PANTHER" id="PTHR13501">
    <property type="entry name" value="CHLOROPLAST 50S RIBOSOMAL PROTEIN L22-RELATED"/>
    <property type="match status" value="1"/>
</dbReference>
<dbReference type="Gene3D" id="3.90.470.10">
    <property type="entry name" value="Ribosomal protein L22/L17"/>
    <property type="match status" value="1"/>
</dbReference>
<proteinExistence type="inferred from homology"/>
<dbReference type="AlphaFoldDB" id="A0A5K3EVI8"/>
<name>A0A5K3EVI8_MESCO</name>
<dbReference type="GO" id="GO:0005762">
    <property type="term" value="C:mitochondrial large ribosomal subunit"/>
    <property type="evidence" value="ECO:0007669"/>
    <property type="project" value="TreeGrafter"/>
</dbReference>
<evidence type="ECO:0000313" key="7">
    <source>
        <dbReference type="WBParaSite" id="MCU_003004-RA"/>
    </source>
</evidence>
<evidence type="ECO:0000256" key="1">
    <source>
        <dbReference type="ARBA" id="ARBA00009451"/>
    </source>
</evidence>
<evidence type="ECO:0000256" key="4">
    <source>
        <dbReference type="ARBA" id="ARBA00035286"/>
    </source>
</evidence>
<organism evidence="7">
    <name type="scientific">Mesocestoides corti</name>
    <name type="common">Flatworm</name>
    <dbReference type="NCBI Taxonomy" id="53468"/>
    <lineage>
        <taxon>Eukaryota</taxon>
        <taxon>Metazoa</taxon>
        <taxon>Spiralia</taxon>
        <taxon>Lophotrochozoa</taxon>
        <taxon>Platyhelminthes</taxon>
        <taxon>Cestoda</taxon>
        <taxon>Eucestoda</taxon>
        <taxon>Cyclophyllidea</taxon>
        <taxon>Mesocestoididae</taxon>
        <taxon>Mesocestoides</taxon>
    </lineage>
</organism>
<dbReference type="Pfam" id="PF00237">
    <property type="entry name" value="Ribosomal_L22"/>
    <property type="match status" value="1"/>
</dbReference>
<evidence type="ECO:0000256" key="6">
    <source>
        <dbReference type="RuleBase" id="RU004005"/>
    </source>
</evidence>
<protein>
    <recommendedName>
        <fullName evidence="4">Large ribosomal subunit protein uL22m</fullName>
    </recommendedName>
    <alternativeName>
        <fullName evidence="5">39S ribosomal protein L22, mitochondrial</fullName>
    </alternativeName>
</protein>
<dbReference type="PANTHER" id="PTHR13501:SF8">
    <property type="entry name" value="LARGE RIBOSOMAL SUBUNIT PROTEIN UL22M"/>
    <property type="match status" value="1"/>
</dbReference>
<dbReference type="InterPro" id="IPR001063">
    <property type="entry name" value="Ribosomal_uL22"/>
</dbReference>
<dbReference type="InterPro" id="IPR036394">
    <property type="entry name" value="Ribosomal_uL22_sf"/>
</dbReference>
<dbReference type="GO" id="GO:0006412">
    <property type="term" value="P:translation"/>
    <property type="evidence" value="ECO:0007669"/>
    <property type="project" value="InterPro"/>
</dbReference>
<dbReference type="InterPro" id="IPR047867">
    <property type="entry name" value="Ribosomal_uL22_bac/org-type"/>
</dbReference>
<keyword evidence="3 6" id="KW-0687">Ribonucleoprotein</keyword>
<dbReference type="SUPFAM" id="SSF54843">
    <property type="entry name" value="Ribosomal protein L22"/>
    <property type="match status" value="1"/>
</dbReference>
<accession>A0A5K3EVI8</accession>
<sequence length="252" mass="29149">MNLQTLSVRNQLGRIFCFLHVRKKCFIPGIQHQPFRGFAKGTSRDQDMTMTSRLTGKKTKLWELYNEVIYPPSEPTNEGFVEKSQQLRPAEITYTKDNILYSQKKLWLLAFMIRGLSVDEAFQQLGFRPEKGARILENALEAAIEKAVVEQDVEFCTDLWIEKTLVLRGLAVPRIHKGLRTNISTSNYHYARLMLRLREGRPPVLYHPYRIRSSWHPEPNCPAGGASGWGTADDILDIQIRKLRRRRIPGEL</sequence>